<name>A0A1Q5U038_9EURO</name>
<keyword evidence="2" id="KW-0479">Metal-binding</keyword>
<dbReference type="Gene3D" id="2.60.120.330">
    <property type="entry name" value="B-lactam Antibiotic, Isopenicillin N Synthase, Chain"/>
    <property type="match status" value="1"/>
</dbReference>
<dbReference type="Pfam" id="PF14226">
    <property type="entry name" value="DIOX_N"/>
    <property type="match status" value="1"/>
</dbReference>
<keyword evidence="5" id="KW-1185">Reference proteome</keyword>
<dbReference type="GO" id="GO:0016491">
    <property type="term" value="F:oxidoreductase activity"/>
    <property type="evidence" value="ECO:0007669"/>
    <property type="project" value="UniProtKB-KW"/>
</dbReference>
<dbReference type="SUPFAM" id="SSF51197">
    <property type="entry name" value="Clavaminate synthase-like"/>
    <property type="match status" value="1"/>
</dbReference>
<dbReference type="GO" id="GO:0044283">
    <property type="term" value="P:small molecule biosynthetic process"/>
    <property type="evidence" value="ECO:0007669"/>
    <property type="project" value="UniProtKB-ARBA"/>
</dbReference>
<evidence type="ECO:0000259" key="3">
    <source>
        <dbReference type="PROSITE" id="PS51471"/>
    </source>
</evidence>
<dbReference type="InterPro" id="IPR027443">
    <property type="entry name" value="IPNS-like_sf"/>
</dbReference>
<dbReference type="Pfam" id="PF03171">
    <property type="entry name" value="2OG-FeII_Oxy"/>
    <property type="match status" value="1"/>
</dbReference>
<dbReference type="PANTHER" id="PTHR47990">
    <property type="entry name" value="2-OXOGLUTARATE (2OG) AND FE(II)-DEPENDENT OXYGENASE SUPERFAMILY PROTEIN-RELATED"/>
    <property type="match status" value="1"/>
</dbReference>
<dbReference type="AlphaFoldDB" id="A0A1Q5U038"/>
<reference evidence="4 5" key="1">
    <citation type="submission" date="2016-10" db="EMBL/GenBank/DDBJ databases">
        <title>Genome sequence of the ascomycete fungus Penicillium subrubescens.</title>
        <authorList>
            <person name="De Vries R.P."/>
            <person name="Peng M."/>
            <person name="Dilokpimol A."/>
            <person name="Hilden K."/>
            <person name="Makela M.R."/>
            <person name="Grigoriev I."/>
            <person name="Riley R."/>
            <person name="Granchi Z."/>
        </authorList>
    </citation>
    <scope>NUCLEOTIDE SEQUENCE [LARGE SCALE GENOMIC DNA]</scope>
    <source>
        <strain evidence="4 5">CBS 132785</strain>
    </source>
</reference>
<evidence type="ECO:0000256" key="1">
    <source>
        <dbReference type="ARBA" id="ARBA00008056"/>
    </source>
</evidence>
<dbReference type="GO" id="GO:0046872">
    <property type="term" value="F:metal ion binding"/>
    <property type="evidence" value="ECO:0007669"/>
    <property type="project" value="UniProtKB-KW"/>
</dbReference>
<dbReference type="InterPro" id="IPR050231">
    <property type="entry name" value="Iron_ascorbate_oxido_reductase"/>
</dbReference>
<comment type="similarity">
    <text evidence="1 2">Belongs to the iron/ascorbate-dependent oxidoreductase family.</text>
</comment>
<dbReference type="PRINTS" id="PR00682">
    <property type="entry name" value="IPNSYNTHASE"/>
</dbReference>
<dbReference type="EMBL" id="MNBE01000602">
    <property type="protein sequence ID" value="OKP05838.1"/>
    <property type="molecule type" value="Genomic_DNA"/>
</dbReference>
<organism evidence="4 5">
    <name type="scientific">Penicillium subrubescens</name>
    <dbReference type="NCBI Taxonomy" id="1316194"/>
    <lineage>
        <taxon>Eukaryota</taxon>
        <taxon>Fungi</taxon>
        <taxon>Dikarya</taxon>
        <taxon>Ascomycota</taxon>
        <taxon>Pezizomycotina</taxon>
        <taxon>Eurotiomycetes</taxon>
        <taxon>Eurotiomycetidae</taxon>
        <taxon>Eurotiales</taxon>
        <taxon>Aspergillaceae</taxon>
        <taxon>Penicillium</taxon>
    </lineage>
</organism>
<evidence type="ECO:0000313" key="4">
    <source>
        <dbReference type="EMBL" id="OKP05838.1"/>
    </source>
</evidence>
<dbReference type="InterPro" id="IPR005123">
    <property type="entry name" value="Oxoglu/Fe-dep_dioxygenase_dom"/>
</dbReference>
<protein>
    <recommendedName>
        <fullName evidence="3">Fe2OG dioxygenase domain-containing protein</fullName>
    </recommendedName>
</protein>
<gene>
    <name evidence="4" type="ORF">PENSUB_6558</name>
</gene>
<comment type="caution">
    <text evidence="4">The sequence shown here is derived from an EMBL/GenBank/DDBJ whole genome shotgun (WGS) entry which is preliminary data.</text>
</comment>
<feature type="domain" description="Fe2OG dioxygenase" evidence="3">
    <location>
        <begin position="191"/>
        <end position="296"/>
    </location>
</feature>
<dbReference type="Proteomes" id="UP000186955">
    <property type="component" value="Unassembled WGS sequence"/>
</dbReference>
<sequence length="337" mass="37770">MPSFVPKQSTSSSFYLPSVDIAPFLKDPTSPASQQVVEDIRAACISTGFFQMTGHGVPASLQQSVFDAAAKFFKLPRDVKTKLDARSNLGFRGYDVMGTQLYEDDVLPDLKEGFFLGQHISADDPRAQARRFFMGPNVWPPTELLDSEDFQEPIEKYYEAMTRLSHVVLDLVAATLPYGPHVFDEFKANDPACPMRLLHYPPTRLSGEAQKRQLGSSAHTDFGAVTLLLQDEHPGLEVQDRETGEWIGVPPNPAAYVVNMGDMISRITRGVYKSSIHRVVNKNPTDRFSVVYFFDGNIDFKLYPLDGVGEDEKTPTVEEHMIERTMASYNMTKKEDS</sequence>
<dbReference type="OrthoDB" id="288590at2759"/>
<keyword evidence="2" id="KW-0560">Oxidoreductase</keyword>
<accession>A0A1Q5U038</accession>
<dbReference type="STRING" id="1316194.A0A1Q5U038"/>
<keyword evidence="2" id="KW-0408">Iron</keyword>
<evidence type="ECO:0000313" key="5">
    <source>
        <dbReference type="Proteomes" id="UP000186955"/>
    </source>
</evidence>
<evidence type="ECO:0000256" key="2">
    <source>
        <dbReference type="RuleBase" id="RU003682"/>
    </source>
</evidence>
<proteinExistence type="inferred from homology"/>
<dbReference type="PROSITE" id="PS51471">
    <property type="entry name" value="FE2OG_OXY"/>
    <property type="match status" value="1"/>
</dbReference>
<dbReference type="InterPro" id="IPR044861">
    <property type="entry name" value="IPNS-like_FE2OG_OXY"/>
</dbReference>
<dbReference type="InterPro" id="IPR026992">
    <property type="entry name" value="DIOX_N"/>
</dbReference>